<reference evidence="3" key="1">
    <citation type="submission" date="2019-12" db="EMBL/GenBank/DDBJ databases">
        <title>An insight into the sialome of adult female Ixodes ricinus ticks feeding for 6 days.</title>
        <authorList>
            <person name="Perner J."/>
            <person name="Ribeiro J.M.C."/>
        </authorList>
    </citation>
    <scope>NUCLEOTIDE SEQUENCE</scope>
    <source>
        <strain evidence="3">Semi-engorged</strain>
        <tissue evidence="3">Salivary glands</tissue>
    </source>
</reference>
<organism evidence="3">
    <name type="scientific">Ixodes ricinus</name>
    <name type="common">Common tick</name>
    <name type="synonym">Acarus ricinus</name>
    <dbReference type="NCBI Taxonomy" id="34613"/>
    <lineage>
        <taxon>Eukaryota</taxon>
        <taxon>Metazoa</taxon>
        <taxon>Ecdysozoa</taxon>
        <taxon>Arthropoda</taxon>
        <taxon>Chelicerata</taxon>
        <taxon>Arachnida</taxon>
        <taxon>Acari</taxon>
        <taxon>Parasitiformes</taxon>
        <taxon>Ixodida</taxon>
        <taxon>Ixodoidea</taxon>
        <taxon>Ixodidae</taxon>
        <taxon>Ixodinae</taxon>
        <taxon>Ixodes</taxon>
    </lineage>
</organism>
<sequence length="82" mass="9018">MFTMCLSNLVILEIMWSSVASTCPSSKMSLSSSFTARCRFMPEPSSWQKASYCSLRLQVSSSRTSRPNLTLTSGEAPSLTAR</sequence>
<evidence type="ECO:0000313" key="3">
    <source>
        <dbReference type="EMBL" id="MXU84655.1"/>
    </source>
</evidence>
<proteinExistence type="predicted"/>
<feature type="region of interest" description="Disordered" evidence="1">
    <location>
        <begin position="61"/>
        <end position="82"/>
    </location>
</feature>
<dbReference type="EMBL" id="GIFC01002572">
    <property type="protein sequence ID" value="MXU84655.1"/>
    <property type="molecule type" value="Transcribed_RNA"/>
</dbReference>
<evidence type="ECO:0000256" key="2">
    <source>
        <dbReference type="SAM" id="SignalP"/>
    </source>
</evidence>
<protein>
    <submittedName>
        <fullName evidence="3">Putative secreted protein</fullName>
    </submittedName>
</protein>
<accession>A0A6B0U7Y2</accession>
<name>A0A6B0U7Y2_IXORI</name>
<dbReference type="AlphaFoldDB" id="A0A6B0U7Y2"/>
<feature type="signal peptide" evidence="2">
    <location>
        <begin position="1"/>
        <end position="21"/>
    </location>
</feature>
<feature type="chain" id="PRO_5025342176" evidence="2">
    <location>
        <begin position="22"/>
        <end position="82"/>
    </location>
</feature>
<evidence type="ECO:0000256" key="1">
    <source>
        <dbReference type="SAM" id="MobiDB-lite"/>
    </source>
</evidence>
<keyword evidence="2" id="KW-0732">Signal</keyword>